<dbReference type="PIRSF" id="PIRSF005355">
    <property type="entry name" value="UBIAD1"/>
    <property type="match status" value="1"/>
</dbReference>
<feature type="transmembrane region" description="Helical" evidence="7">
    <location>
        <begin position="228"/>
        <end position="251"/>
    </location>
</feature>
<name>A0ABW2Y6U6_9BIFI</name>
<dbReference type="InterPro" id="IPR026046">
    <property type="entry name" value="UBIAD1"/>
</dbReference>
<evidence type="ECO:0000313" key="8">
    <source>
        <dbReference type="EMBL" id="MFD0705476.1"/>
    </source>
</evidence>
<keyword evidence="2 8" id="KW-0808">Transferase</keyword>
<feature type="transmembrane region" description="Helical" evidence="7">
    <location>
        <begin position="50"/>
        <end position="71"/>
    </location>
</feature>
<protein>
    <recommendedName>
        <fullName evidence="6">1,4-dihydroxy-2-naphthoate octaprenyltransferase</fullName>
        <ecNumber evidence="6">2.5.1.74</ecNumber>
    </recommendedName>
</protein>
<keyword evidence="9" id="KW-1185">Reference proteome</keyword>
<dbReference type="RefSeq" id="WP_377939161.1">
    <property type="nucleotide sequence ID" value="NZ_JBHTHQ010000021.1"/>
</dbReference>
<keyword evidence="4 7" id="KW-1133">Transmembrane helix</keyword>
<keyword evidence="3 7" id="KW-0812">Transmembrane</keyword>
<gene>
    <name evidence="8" type="primary">menA</name>
    <name evidence="8" type="ORF">ACFQY8_06940</name>
</gene>
<evidence type="ECO:0000313" key="9">
    <source>
        <dbReference type="Proteomes" id="UP001597036"/>
    </source>
</evidence>
<dbReference type="EMBL" id="JBHTHQ010000021">
    <property type="protein sequence ID" value="MFD0705476.1"/>
    <property type="molecule type" value="Genomic_DNA"/>
</dbReference>
<feature type="transmembrane region" description="Helical" evidence="7">
    <location>
        <begin position="257"/>
        <end position="278"/>
    </location>
</feature>
<dbReference type="Pfam" id="PF01040">
    <property type="entry name" value="UbiA"/>
    <property type="match status" value="1"/>
</dbReference>
<dbReference type="CDD" id="cd13962">
    <property type="entry name" value="PT_UbiA_UBIAD1"/>
    <property type="match status" value="1"/>
</dbReference>
<organism evidence="8 9">
    <name type="scientific">Alloscardovia venturai</name>
    <dbReference type="NCBI Taxonomy" id="1769421"/>
    <lineage>
        <taxon>Bacteria</taxon>
        <taxon>Bacillati</taxon>
        <taxon>Actinomycetota</taxon>
        <taxon>Actinomycetes</taxon>
        <taxon>Bifidobacteriales</taxon>
        <taxon>Bifidobacteriaceae</taxon>
        <taxon>Alloscardovia</taxon>
    </lineage>
</organism>
<keyword evidence="5 7" id="KW-0472">Membrane</keyword>
<evidence type="ECO:0000256" key="6">
    <source>
        <dbReference type="NCBIfam" id="TIGR00751"/>
    </source>
</evidence>
<proteinExistence type="predicted"/>
<feature type="transmembrane region" description="Helical" evidence="7">
    <location>
        <begin position="180"/>
        <end position="199"/>
    </location>
</feature>
<reference evidence="9" key="1">
    <citation type="journal article" date="2019" name="Int. J. Syst. Evol. Microbiol.">
        <title>The Global Catalogue of Microorganisms (GCM) 10K type strain sequencing project: providing services to taxonomists for standard genome sequencing and annotation.</title>
        <authorList>
            <consortium name="The Broad Institute Genomics Platform"/>
            <consortium name="The Broad Institute Genome Sequencing Center for Infectious Disease"/>
            <person name="Wu L."/>
            <person name="Ma J."/>
        </authorList>
    </citation>
    <scope>NUCLEOTIDE SEQUENCE [LARGE SCALE GENOMIC DNA]</scope>
    <source>
        <strain evidence="9">CCM 8604</strain>
    </source>
</reference>
<feature type="transmembrane region" description="Helical" evidence="7">
    <location>
        <begin position="128"/>
        <end position="149"/>
    </location>
</feature>
<dbReference type="PANTHER" id="PTHR13929:SF0">
    <property type="entry name" value="UBIA PRENYLTRANSFERASE DOMAIN-CONTAINING PROTEIN 1"/>
    <property type="match status" value="1"/>
</dbReference>
<dbReference type="NCBIfam" id="TIGR00751">
    <property type="entry name" value="menA"/>
    <property type="match status" value="1"/>
</dbReference>
<dbReference type="Proteomes" id="UP001597036">
    <property type="component" value="Unassembled WGS sequence"/>
</dbReference>
<dbReference type="InterPro" id="IPR000537">
    <property type="entry name" value="UbiA_prenyltransferase"/>
</dbReference>
<dbReference type="EC" id="2.5.1.74" evidence="6"/>
<feature type="transmembrane region" description="Helical" evidence="7">
    <location>
        <begin position="102"/>
        <end position="122"/>
    </location>
</feature>
<evidence type="ECO:0000256" key="4">
    <source>
        <dbReference type="ARBA" id="ARBA00022989"/>
    </source>
</evidence>
<sequence>MSGVKLFWKGSRPLTWALSVCPVLIAAISTRLDVVWDTTIVGRPSVAEYPALYVTLCVIVAWSLQVAANFINDYYDGVSGIDDTRDSSAPLRVNVSQEGRRFAYLSASGMALLGIVSGIAVVALSKQWWLLVVGVVCLAAVVAYSVFFARLGLGEVIAFIFFGPVVVWCVQWLLIRAIGVWGIVAGVQTGLLSAGVMLVNNLRDKESDAISHKVTIVVRWGRVTGNRILALCLVAVWTLHAVQCLSVLMLVHWHTSAWNVLLIVVGFIVSAVTTRVAMCGAVYAREDSRIYRLVFFAVQTFMVLLTVQYALVLLVLNPA</sequence>
<accession>A0ABW2Y6U6</accession>
<comment type="caution">
    <text evidence="8">The sequence shown here is derived from an EMBL/GenBank/DDBJ whole genome shotgun (WGS) entry which is preliminary data.</text>
</comment>
<feature type="transmembrane region" description="Helical" evidence="7">
    <location>
        <begin position="290"/>
        <end position="316"/>
    </location>
</feature>
<evidence type="ECO:0000256" key="1">
    <source>
        <dbReference type="ARBA" id="ARBA00004141"/>
    </source>
</evidence>
<evidence type="ECO:0000256" key="7">
    <source>
        <dbReference type="SAM" id="Phobius"/>
    </source>
</evidence>
<evidence type="ECO:0000256" key="5">
    <source>
        <dbReference type="ARBA" id="ARBA00023136"/>
    </source>
</evidence>
<evidence type="ECO:0000256" key="2">
    <source>
        <dbReference type="ARBA" id="ARBA00022679"/>
    </source>
</evidence>
<dbReference type="GO" id="GO:0046428">
    <property type="term" value="F:1,4-dihydroxy-2-naphthoate polyprenyltransferase activity"/>
    <property type="evidence" value="ECO:0007669"/>
    <property type="project" value="UniProtKB-EC"/>
</dbReference>
<dbReference type="PANTHER" id="PTHR13929">
    <property type="entry name" value="1,4-DIHYDROXY-2-NAPHTHOATE OCTAPRENYLTRANSFERASE"/>
    <property type="match status" value="1"/>
</dbReference>
<feature type="transmembrane region" description="Helical" evidence="7">
    <location>
        <begin position="156"/>
        <end position="174"/>
    </location>
</feature>
<comment type="subcellular location">
    <subcellularLocation>
        <location evidence="1">Membrane</location>
        <topology evidence="1">Multi-pass membrane protein</topology>
    </subcellularLocation>
</comment>
<evidence type="ECO:0000256" key="3">
    <source>
        <dbReference type="ARBA" id="ARBA00022692"/>
    </source>
</evidence>